<evidence type="ECO:0000313" key="6">
    <source>
        <dbReference type="EMBL" id="KRM38484.1"/>
    </source>
</evidence>
<dbReference type="EMBL" id="AZGI01000047">
    <property type="protein sequence ID" value="KRM38484.1"/>
    <property type="molecule type" value="Genomic_DNA"/>
</dbReference>
<evidence type="ECO:0000256" key="1">
    <source>
        <dbReference type="ARBA" id="ARBA00022559"/>
    </source>
</evidence>
<sequence length="164" mass="18507">MKVTFKGKTTELIGDPANVNDQFDDFYVINKENKRVDSKDLHGKPTLISVVPDIDTSVCSIQTKKFNQKMDEYPGVNFLTISTNTVAEQQNWCAAENVKNMQLVSDTEGSFGKTSKLLIPTMGILARSVWVLDKNGKIVYRQIVDEITDEPDYEKALDQLKELN</sequence>
<dbReference type="InterPro" id="IPR002065">
    <property type="entry name" value="TPX"/>
</dbReference>
<dbReference type="CDD" id="cd03014">
    <property type="entry name" value="PRX_Atyp2cys"/>
    <property type="match status" value="1"/>
</dbReference>
<dbReference type="Pfam" id="PF08534">
    <property type="entry name" value="Redoxin"/>
    <property type="match status" value="1"/>
</dbReference>
<keyword evidence="4" id="KW-0676">Redox-active center</keyword>
<evidence type="ECO:0000313" key="7">
    <source>
        <dbReference type="Proteomes" id="UP000051223"/>
    </source>
</evidence>
<dbReference type="SUPFAM" id="SSF52833">
    <property type="entry name" value="Thioredoxin-like"/>
    <property type="match status" value="1"/>
</dbReference>
<dbReference type="OrthoDB" id="9781543at2"/>
<comment type="caution">
    <text evidence="6">The sequence shown here is derived from an EMBL/GenBank/DDBJ whole genome shotgun (WGS) entry which is preliminary data.</text>
</comment>
<dbReference type="RefSeq" id="WP_025080801.1">
    <property type="nucleotide sequence ID" value="NZ_AZGI01000047.1"/>
</dbReference>
<name>A0A0R1YC11_9LACO</name>
<reference evidence="6 7" key="1">
    <citation type="journal article" date="2015" name="Genome Announc.">
        <title>Expanding the biotechnology potential of lactobacilli through comparative genomics of 213 strains and associated genera.</title>
        <authorList>
            <person name="Sun Z."/>
            <person name="Harris H.M."/>
            <person name="McCann A."/>
            <person name="Guo C."/>
            <person name="Argimon S."/>
            <person name="Zhang W."/>
            <person name="Yang X."/>
            <person name="Jeffery I.B."/>
            <person name="Cooney J.C."/>
            <person name="Kagawa T.F."/>
            <person name="Liu W."/>
            <person name="Song Y."/>
            <person name="Salvetti E."/>
            <person name="Wrobel A."/>
            <person name="Rasinkangas P."/>
            <person name="Parkhill J."/>
            <person name="Rea M.C."/>
            <person name="O'Sullivan O."/>
            <person name="Ritari J."/>
            <person name="Douillard F.P."/>
            <person name="Paul Ross R."/>
            <person name="Yang R."/>
            <person name="Briner A.E."/>
            <person name="Felis G.E."/>
            <person name="de Vos W.M."/>
            <person name="Barrangou R."/>
            <person name="Klaenhammer T.R."/>
            <person name="Caufield P.W."/>
            <person name="Cui Y."/>
            <person name="Zhang H."/>
            <person name="O'Toole P.W."/>
        </authorList>
    </citation>
    <scope>NUCLEOTIDE SEQUENCE [LARGE SCALE GENOMIC DNA]</scope>
    <source>
        <strain evidence="6 7">DSM 5661</strain>
    </source>
</reference>
<dbReference type="STRING" id="1423754.FC39_GL001253"/>
<proteinExistence type="predicted"/>
<dbReference type="InterPro" id="IPR036249">
    <property type="entry name" value="Thioredoxin-like_sf"/>
</dbReference>
<dbReference type="Proteomes" id="UP000051223">
    <property type="component" value="Unassembled WGS sequence"/>
</dbReference>
<dbReference type="GO" id="GO:0008379">
    <property type="term" value="F:thioredoxin peroxidase activity"/>
    <property type="evidence" value="ECO:0007669"/>
    <property type="project" value="InterPro"/>
</dbReference>
<dbReference type="InterPro" id="IPR050455">
    <property type="entry name" value="Tpx_Peroxidase_subfamily"/>
</dbReference>
<organism evidence="6 7">
    <name type="scientific">Lactobacillus hamsteri DSM 5661 = JCM 6256</name>
    <dbReference type="NCBI Taxonomy" id="1423754"/>
    <lineage>
        <taxon>Bacteria</taxon>
        <taxon>Bacillati</taxon>
        <taxon>Bacillota</taxon>
        <taxon>Bacilli</taxon>
        <taxon>Lactobacillales</taxon>
        <taxon>Lactobacillaceae</taxon>
        <taxon>Lactobacillus</taxon>
    </lineage>
</organism>
<dbReference type="NCBIfam" id="NF001808">
    <property type="entry name" value="PRK00522.1"/>
    <property type="match status" value="1"/>
</dbReference>
<evidence type="ECO:0000256" key="2">
    <source>
        <dbReference type="ARBA" id="ARBA00022862"/>
    </source>
</evidence>
<feature type="domain" description="Thioredoxin" evidence="5">
    <location>
        <begin position="17"/>
        <end position="162"/>
    </location>
</feature>
<dbReference type="InterPro" id="IPR013766">
    <property type="entry name" value="Thioredoxin_domain"/>
</dbReference>
<evidence type="ECO:0000256" key="4">
    <source>
        <dbReference type="ARBA" id="ARBA00023284"/>
    </source>
</evidence>
<keyword evidence="1 6" id="KW-0560">Oxidoreductase</keyword>
<accession>A0A0R1YC11</accession>
<keyword evidence="2" id="KW-0049">Antioxidant</keyword>
<dbReference type="AlphaFoldDB" id="A0A0R1YC11"/>
<keyword evidence="7" id="KW-1185">Reference proteome</keyword>
<evidence type="ECO:0000259" key="5">
    <source>
        <dbReference type="PROSITE" id="PS51352"/>
    </source>
</evidence>
<dbReference type="InterPro" id="IPR013740">
    <property type="entry name" value="Redoxin"/>
</dbReference>
<gene>
    <name evidence="6" type="ORF">FC39_GL001253</name>
</gene>
<evidence type="ECO:0000256" key="3">
    <source>
        <dbReference type="ARBA" id="ARBA00023157"/>
    </source>
</evidence>
<dbReference type="eggNOG" id="COG2077">
    <property type="taxonomic scope" value="Bacteria"/>
</dbReference>
<dbReference type="Gene3D" id="3.40.30.10">
    <property type="entry name" value="Glutaredoxin"/>
    <property type="match status" value="1"/>
</dbReference>
<dbReference type="PATRIC" id="fig|1423754.3.peg.1290"/>
<keyword evidence="3" id="KW-1015">Disulfide bond</keyword>
<dbReference type="PROSITE" id="PS51352">
    <property type="entry name" value="THIOREDOXIN_2"/>
    <property type="match status" value="1"/>
</dbReference>
<protein>
    <submittedName>
        <fullName evidence="6">Thiol peroxidase</fullName>
    </submittedName>
</protein>
<keyword evidence="1 6" id="KW-0575">Peroxidase</keyword>
<dbReference type="PANTHER" id="PTHR43110:SF1">
    <property type="entry name" value="THIOL PEROXIDASE"/>
    <property type="match status" value="1"/>
</dbReference>
<dbReference type="PANTHER" id="PTHR43110">
    <property type="entry name" value="THIOL PEROXIDASE"/>
    <property type="match status" value="1"/>
</dbReference>